<reference evidence="2" key="1">
    <citation type="submission" date="2020-02" db="EMBL/GenBank/DDBJ databases">
        <authorList>
            <person name="Palmer J.M."/>
        </authorList>
    </citation>
    <scope>NUCLEOTIDE SEQUENCE</scope>
    <source>
        <strain evidence="2">EPUS1.4</strain>
        <tissue evidence="2">Thallus</tissue>
    </source>
</reference>
<sequence length="102" mass="11351">MVPLAVVVKIHLNVVRGSTIVHCSNKILHRKRGASIKSAWLKISGLGDIWEAEIPLRTTSGFWLTFQFWMLGNDEDTRDWDKPGVGDPTSHRRQVGDGGQTG</sequence>
<protein>
    <submittedName>
        <fullName evidence="2">Uncharacterized protein</fullName>
    </submittedName>
</protein>
<dbReference type="AlphaFoldDB" id="A0A8H7E8G6"/>
<evidence type="ECO:0000313" key="2">
    <source>
        <dbReference type="EMBL" id="KAF7513132.1"/>
    </source>
</evidence>
<evidence type="ECO:0000313" key="3">
    <source>
        <dbReference type="Proteomes" id="UP000606974"/>
    </source>
</evidence>
<proteinExistence type="predicted"/>
<evidence type="ECO:0000256" key="1">
    <source>
        <dbReference type="SAM" id="MobiDB-lite"/>
    </source>
</evidence>
<dbReference type="Proteomes" id="UP000606974">
    <property type="component" value="Unassembled WGS sequence"/>
</dbReference>
<comment type="caution">
    <text evidence="2">The sequence shown here is derived from an EMBL/GenBank/DDBJ whole genome shotgun (WGS) entry which is preliminary data.</text>
</comment>
<gene>
    <name evidence="2" type="ORF">GJ744_010528</name>
</gene>
<dbReference type="EMBL" id="JAACFV010000007">
    <property type="protein sequence ID" value="KAF7513132.1"/>
    <property type="molecule type" value="Genomic_DNA"/>
</dbReference>
<name>A0A8H7E8G6_9EURO</name>
<accession>A0A8H7E8G6</accession>
<keyword evidence="3" id="KW-1185">Reference proteome</keyword>
<organism evidence="2 3">
    <name type="scientific">Endocarpon pusillum</name>
    <dbReference type="NCBI Taxonomy" id="364733"/>
    <lineage>
        <taxon>Eukaryota</taxon>
        <taxon>Fungi</taxon>
        <taxon>Dikarya</taxon>
        <taxon>Ascomycota</taxon>
        <taxon>Pezizomycotina</taxon>
        <taxon>Eurotiomycetes</taxon>
        <taxon>Chaetothyriomycetidae</taxon>
        <taxon>Verrucariales</taxon>
        <taxon>Verrucariaceae</taxon>
        <taxon>Endocarpon</taxon>
    </lineage>
</organism>
<feature type="region of interest" description="Disordered" evidence="1">
    <location>
        <begin position="79"/>
        <end position="102"/>
    </location>
</feature>